<dbReference type="AlphaFoldDB" id="A0A150GJ79"/>
<proteinExistence type="predicted"/>
<evidence type="ECO:0000313" key="2">
    <source>
        <dbReference type="Proteomes" id="UP000075714"/>
    </source>
</evidence>
<keyword evidence="2" id="KW-1185">Reference proteome</keyword>
<organism evidence="1 2">
    <name type="scientific">Gonium pectorale</name>
    <name type="common">Green alga</name>
    <dbReference type="NCBI Taxonomy" id="33097"/>
    <lineage>
        <taxon>Eukaryota</taxon>
        <taxon>Viridiplantae</taxon>
        <taxon>Chlorophyta</taxon>
        <taxon>core chlorophytes</taxon>
        <taxon>Chlorophyceae</taxon>
        <taxon>CS clade</taxon>
        <taxon>Chlamydomonadales</taxon>
        <taxon>Volvocaceae</taxon>
        <taxon>Gonium</taxon>
    </lineage>
</organism>
<protein>
    <submittedName>
        <fullName evidence="1">Uncharacterized protein</fullName>
    </submittedName>
</protein>
<accession>A0A150GJ79</accession>
<comment type="caution">
    <text evidence="1">The sequence shown here is derived from an EMBL/GenBank/DDBJ whole genome shotgun (WGS) entry which is preliminary data.</text>
</comment>
<dbReference type="InterPro" id="IPR009836">
    <property type="entry name" value="GRDP-like"/>
</dbReference>
<sequence length="58" mass="6391">MESQGGLYTGYYAVAAALRYEKQWISVVASPQKSVATYTVPPLDVAFAWFVHRQVPAA</sequence>
<reference evidence="2" key="1">
    <citation type="journal article" date="2016" name="Nat. Commun.">
        <title>The Gonium pectorale genome demonstrates co-option of cell cycle regulation during the evolution of multicellularity.</title>
        <authorList>
            <person name="Hanschen E.R."/>
            <person name="Marriage T.N."/>
            <person name="Ferris P.J."/>
            <person name="Hamaji T."/>
            <person name="Toyoda A."/>
            <person name="Fujiyama A."/>
            <person name="Neme R."/>
            <person name="Noguchi H."/>
            <person name="Minakuchi Y."/>
            <person name="Suzuki M."/>
            <person name="Kawai-Toyooka H."/>
            <person name="Smith D.R."/>
            <person name="Sparks H."/>
            <person name="Anderson J."/>
            <person name="Bakaric R."/>
            <person name="Luria V."/>
            <person name="Karger A."/>
            <person name="Kirschner M.W."/>
            <person name="Durand P.M."/>
            <person name="Michod R.E."/>
            <person name="Nozaki H."/>
            <person name="Olson B.J."/>
        </authorList>
    </citation>
    <scope>NUCLEOTIDE SEQUENCE [LARGE SCALE GENOMIC DNA]</scope>
    <source>
        <strain evidence="2">NIES-2863</strain>
    </source>
</reference>
<dbReference type="PANTHER" id="PTHR34365">
    <property type="entry name" value="ENOLASE (DUF1399)"/>
    <property type="match status" value="1"/>
</dbReference>
<dbReference type="PANTHER" id="PTHR34365:SF7">
    <property type="entry name" value="GLYCINE-RICH DOMAIN-CONTAINING PROTEIN 1"/>
    <property type="match status" value="1"/>
</dbReference>
<dbReference type="EMBL" id="LSYV01000020">
    <property type="protein sequence ID" value="KXZ49846.1"/>
    <property type="molecule type" value="Genomic_DNA"/>
</dbReference>
<name>A0A150GJ79_GONPE</name>
<evidence type="ECO:0000313" key="1">
    <source>
        <dbReference type="EMBL" id="KXZ49846.1"/>
    </source>
</evidence>
<gene>
    <name evidence="1" type="ORF">GPECTOR_19g297</name>
</gene>
<dbReference type="Proteomes" id="UP000075714">
    <property type="component" value="Unassembled WGS sequence"/>
</dbReference>